<evidence type="ECO:0000256" key="1">
    <source>
        <dbReference type="PROSITE-ProRule" id="PRU10141"/>
    </source>
</evidence>
<reference evidence="3 4" key="1">
    <citation type="submission" date="2018-06" db="EMBL/GenBank/DDBJ databases">
        <title>Comparative genomics reveals the genomic features of Rhizophagus irregularis, R. cerebriforme, R. diaphanum and Gigaspora rosea, and their symbiotic lifestyle signature.</title>
        <authorList>
            <person name="Morin E."/>
            <person name="San Clemente H."/>
            <person name="Chen E.C.H."/>
            <person name="De La Providencia I."/>
            <person name="Hainaut M."/>
            <person name="Kuo A."/>
            <person name="Kohler A."/>
            <person name="Murat C."/>
            <person name="Tang N."/>
            <person name="Roy S."/>
            <person name="Loubradou J."/>
            <person name="Henrissat B."/>
            <person name="Grigoriev I.V."/>
            <person name="Corradi N."/>
            <person name="Roux C."/>
            <person name="Martin F.M."/>
        </authorList>
    </citation>
    <scope>NUCLEOTIDE SEQUENCE [LARGE SCALE GENOMIC DNA]</scope>
    <source>
        <strain evidence="3 4">DAOM 194757</strain>
    </source>
</reference>
<dbReference type="EMBL" id="QKWP01001584">
    <property type="protein sequence ID" value="RIB07896.1"/>
    <property type="molecule type" value="Genomic_DNA"/>
</dbReference>
<dbReference type="GO" id="GO:0004674">
    <property type="term" value="F:protein serine/threonine kinase activity"/>
    <property type="evidence" value="ECO:0007669"/>
    <property type="project" value="TreeGrafter"/>
</dbReference>
<dbReference type="InterPro" id="IPR001245">
    <property type="entry name" value="Ser-Thr/Tyr_kinase_cat_dom"/>
</dbReference>
<feature type="domain" description="Protein kinase" evidence="2">
    <location>
        <begin position="35"/>
        <end position="306"/>
    </location>
</feature>
<keyword evidence="4" id="KW-1185">Reference proteome</keyword>
<gene>
    <name evidence="3" type="ORF">C2G38_391386</name>
</gene>
<dbReference type="InterPro" id="IPR011009">
    <property type="entry name" value="Kinase-like_dom_sf"/>
</dbReference>
<dbReference type="GO" id="GO:0005524">
    <property type="term" value="F:ATP binding"/>
    <property type="evidence" value="ECO:0007669"/>
    <property type="project" value="UniProtKB-UniRule"/>
</dbReference>
<dbReference type="Pfam" id="PF07714">
    <property type="entry name" value="PK_Tyr_Ser-Thr"/>
    <property type="match status" value="1"/>
</dbReference>
<proteinExistence type="predicted"/>
<dbReference type="PROSITE" id="PS50011">
    <property type="entry name" value="PROTEIN_KINASE_DOM"/>
    <property type="match status" value="1"/>
</dbReference>
<dbReference type="InterPro" id="IPR000719">
    <property type="entry name" value="Prot_kinase_dom"/>
</dbReference>
<organism evidence="3 4">
    <name type="scientific">Gigaspora rosea</name>
    <dbReference type="NCBI Taxonomy" id="44941"/>
    <lineage>
        <taxon>Eukaryota</taxon>
        <taxon>Fungi</taxon>
        <taxon>Fungi incertae sedis</taxon>
        <taxon>Mucoromycota</taxon>
        <taxon>Glomeromycotina</taxon>
        <taxon>Glomeromycetes</taxon>
        <taxon>Diversisporales</taxon>
        <taxon>Gigasporaceae</taxon>
        <taxon>Gigaspora</taxon>
    </lineage>
</organism>
<evidence type="ECO:0000313" key="4">
    <source>
        <dbReference type="Proteomes" id="UP000266673"/>
    </source>
</evidence>
<feature type="binding site" evidence="1">
    <location>
        <position position="62"/>
    </location>
    <ligand>
        <name>ATP</name>
        <dbReference type="ChEBI" id="CHEBI:30616"/>
    </ligand>
</feature>
<dbReference type="AlphaFoldDB" id="A0A397UL95"/>
<dbReference type="PANTHER" id="PTHR44329">
    <property type="entry name" value="SERINE/THREONINE-PROTEIN KINASE TNNI3K-RELATED"/>
    <property type="match status" value="1"/>
</dbReference>
<evidence type="ECO:0000313" key="3">
    <source>
        <dbReference type="EMBL" id="RIB07896.1"/>
    </source>
</evidence>
<accession>A0A397UL95</accession>
<keyword evidence="3" id="KW-0418">Kinase</keyword>
<dbReference type="PROSITE" id="PS00107">
    <property type="entry name" value="PROTEIN_KINASE_ATP"/>
    <property type="match status" value="1"/>
</dbReference>
<protein>
    <submittedName>
        <fullName evidence="3">Kinase-like domain-containing protein</fullName>
    </submittedName>
</protein>
<dbReference type="OrthoDB" id="4062651at2759"/>
<name>A0A397UL95_9GLOM</name>
<dbReference type="InterPro" id="IPR051681">
    <property type="entry name" value="Ser/Thr_Kinases-Pseudokinases"/>
</dbReference>
<keyword evidence="1" id="KW-0067">ATP-binding</keyword>
<keyword evidence="3" id="KW-0808">Transferase</keyword>
<dbReference type="Proteomes" id="UP000266673">
    <property type="component" value="Unassembled WGS sequence"/>
</dbReference>
<sequence>MPVKVKALIEYSGQLEEYLREKKVKCFDNLPLRNLRDLEKIGHGGFAIVYSVTFQGKKYALKSLYNNLSLDDKAFRQIRREIKLLYSVKHPNIIKLHGVSRDPETYNFMLVLQFANGGNLRTHLEKKREEGLYKISWVELIQLAKEITNGLNYLHDRDIIHRDLHSKNILINDGKALISDFGISKQLNSNSTSSSNTAGMPAYIEPQCYFEREQKIKRDKRSDIYSLGVLFWELTSGIPPFNNISRTSIFQKISRNEREKIIPNTPPNYVNLYEKCWSTEPDERPTLNKISIDLDKLSLQTTVKFITNNIKDSNLSETTTETISNYIEVDSNLDDSKNSSVIIQHPIKIFVNELSNFAKKYFLITGVVWALPRCTSYTECCERELELFFFFLHKTKKTKNTIT</sequence>
<comment type="caution">
    <text evidence="3">The sequence shown here is derived from an EMBL/GenBank/DDBJ whole genome shotgun (WGS) entry which is preliminary data.</text>
</comment>
<dbReference type="STRING" id="44941.A0A397UL95"/>
<dbReference type="PRINTS" id="PR00109">
    <property type="entry name" value="TYRKINASE"/>
</dbReference>
<evidence type="ECO:0000259" key="2">
    <source>
        <dbReference type="PROSITE" id="PS50011"/>
    </source>
</evidence>
<dbReference type="Gene3D" id="1.10.510.10">
    <property type="entry name" value="Transferase(Phosphotransferase) domain 1"/>
    <property type="match status" value="1"/>
</dbReference>
<dbReference type="InterPro" id="IPR017441">
    <property type="entry name" value="Protein_kinase_ATP_BS"/>
</dbReference>
<dbReference type="SUPFAM" id="SSF56112">
    <property type="entry name" value="Protein kinase-like (PK-like)"/>
    <property type="match status" value="1"/>
</dbReference>
<keyword evidence="1" id="KW-0547">Nucleotide-binding</keyword>